<evidence type="ECO:0000256" key="2">
    <source>
        <dbReference type="ARBA" id="ARBA00023163"/>
    </source>
</evidence>
<feature type="region of interest" description="Disordered" evidence="4">
    <location>
        <begin position="555"/>
        <end position="584"/>
    </location>
</feature>
<evidence type="ECO:0000256" key="1">
    <source>
        <dbReference type="ARBA" id="ARBA00023015"/>
    </source>
</evidence>
<feature type="region of interest" description="Disordered" evidence="4">
    <location>
        <begin position="346"/>
        <end position="391"/>
    </location>
</feature>
<feature type="domain" description="BRCT" evidence="5">
    <location>
        <begin position="602"/>
        <end position="684"/>
    </location>
</feature>
<sequence>MASEAVPNQVNIYLSFYDASGQQSRLEQLTTGTVASPVCHFLANEETDESLFVTGDKDSLHSHACINVYASTATLCLFEDNPEGSWVLPPRWNPGTSNFLDRTPVMRSSHEQQIAIQLRPGDQILSKGGRWSIDFFARPATPNIVSPIERRDSRDDHDQVQATEHPFNSSVERSSAFSPTAFSPECLHRLVELNEPSRSMTWAKLAYSNAEDHAVRQISLWQHYKSTFETYGSLVSPMVLLKAVTYEFPSVTIMKEFNGVKYVLKGIRLRENQSPFSSITDEDRTEVTTCPRLTEVPLDAGALSPDVMEGTETPTWKVMEDSQGGLPPHAAEKNVYGECILRRSHVPEPLPPMPTNSTGQSKHVEATSPPSSHQMQLAEAQNMRSPVLNESDASQSLFVEHTSSPHQILSLSSSCIETVSNDPQLRSSTASTDVTLVDLGEVAVLTKGEEGHSECCNVSRTEESPVPEDEISAQLRQSQVKRTRQGSSRSPVPGKRTKIDDEQSLATVNMDGDIIIEQDLELDEDTIVVECGPITQINSQPDAIPQSLSRGKEISMSTKDPIDLSSSSISKKHQESSLPTDNTARTATSHFSKQYSGESPCVLFSSTTEIDSRKNIMAFLRECGGKSVNRITSANMLCVGSNQPLKKSANLVLAVCMGLDIVTDKWLVESQRKGFLLDAHHYLPRDAQRERQWGFKLSEAVARGKLRGGMTGLLGGIDVYFTHGLKSLLAHNFRDFTAVATCLGADAVKNGLPNRKELRKEFLILGTADDPQTLQASHMGLEVWSKDLLVMGALRGTIQRVDEFNVAKPMKQESDMSEEEL</sequence>
<dbReference type="SUPFAM" id="SSF52113">
    <property type="entry name" value="BRCT domain"/>
    <property type="match status" value="1"/>
</dbReference>
<dbReference type="GeneID" id="19236623"/>
<gene>
    <name evidence="6" type="ORF">EPUS_01568</name>
</gene>
<dbReference type="Gene3D" id="3.40.50.10190">
    <property type="entry name" value="BRCT domain"/>
    <property type="match status" value="1"/>
</dbReference>
<evidence type="ECO:0000313" key="7">
    <source>
        <dbReference type="Proteomes" id="UP000019373"/>
    </source>
</evidence>
<feature type="region of interest" description="Disordered" evidence="4">
    <location>
        <begin position="146"/>
        <end position="172"/>
    </location>
</feature>
<protein>
    <recommendedName>
        <fullName evidence="5">BRCT domain-containing protein</fullName>
    </recommendedName>
</protein>
<dbReference type="InterPro" id="IPR052406">
    <property type="entry name" value="Chromatin_Remodeling_Comp"/>
</dbReference>
<feature type="compositionally biased region" description="Basic and acidic residues" evidence="4">
    <location>
        <begin position="148"/>
        <end position="159"/>
    </location>
</feature>
<evidence type="ECO:0000259" key="5">
    <source>
        <dbReference type="PROSITE" id="PS50172"/>
    </source>
</evidence>
<feature type="region of interest" description="Disordered" evidence="4">
    <location>
        <begin position="476"/>
        <end position="502"/>
    </location>
</feature>
<dbReference type="PANTHER" id="PTHR22970">
    <property type="entry name" value="AT-RICH INTERACTIVE DOMAIN-CONTAINING PROTEIN 2"/>
    <property type="match status" value="1"/>
</dbReference>
<dbReference type="RefSeq" id="XP_007786896.1">
    <property type="nucleotide sequence ID" value="XM_007788706.1"/>
</dbReference>
<dbReference type="Proteomes" id="UP000019373">
    <property type="component" value="Unassembled WGS sequence"/>
</dbReference>
<dbReference type="HOGENOM" id="CLU_344529_0_0_1"/>
<evidence type="ECO:0000256" key="4">
    <source>
        <dbReference type="SAM" id="MobiDB-lite"/>
    </source>
</evidence>
<dbReference type="GO" id="GO:0016586">
    <property type="term" value="C:RSC-type complex"/>
    <property type="evidence" value="ECO:0007669"/>
    <property type="project" value="TreeGrafter"/>
</dbReference>
<dbReference type="OMA" id="HSHACIN"/>
<name>U1GTK6_ENDPU</name>
<dbReference type="PANTHER" id="PTHR22970:SF14">
    <property type="entry name" value="AT-RICH INTERACTIVE DOMAIN-CONTAINING PROTEIN 2"/>
    <property type="match status" value="1"/>
</dbReference>
<keyword evidence="2" id="KW-0804">Transcription</keyword>
<proteinExistence type="predicted"/>
<keyword evidence="3" id="KW-0539">Nucleus</keyword>
<keyword evidence="1" id="KW-0805">Transcription regulation</keyword>
<dbReference type="InterPro" id="IPR001357">
    <property type="entry name" value="BRCT_dom"/>
</dbReference>
<dbReference type="InterPro" id="IPR036420">
    <property type="entry name" value="BRCT_dom_sf"/>
</dbReference>
<evidence type="ECO:0000313" key="6">
    <source>
        <dbReference type="EMBL" id="ERF75738.1"/>
    </source>
</evidence>
<dbReference type="OrthoDB" id="342264at2759"/>
<evidence type="ECO:0000256" key="3">
    <source>
        <dbReference type="ARBA" id="ARBA00023242"/>
    </source>
</evidence>
<feature type="compositionally biased region" description="Polar residues" evidence="4">
    <location>
        <begin position="160"/>
        <end position="172"/>
    </location>
</feature>
<dbReference type="eggNOG" id="KOG2043">
    <property type="taxonomic scope" value="Eukaryota"/>
</dbReference>
<dbReference type="PROSITE" id="PS50172">
    <property type="entry name" value="BRCT"/>
    <property type="match status" value="1"/>
</dbReference>
<keyword evidence="7" id="KW-1185">Reference proteome</keyword>
<dbReference type="EMBL" id="KE720798">
    <property type="protein sequence ID" value="ERF75738.1"/>
    <property type="molecule type" value="Genomic_DNA"/>
</dbReference>
<reference evidence="7" key="1">
    <citation type="journal article" date="2014" name="BMC Genomics">
        <title>Genome characteristics reveal the impact of lichenization on lichen-forming fungus Endocarpon pusillum Hedwig (Verrucariales, Ascomycota).</title>
        <authorList>
            <person name="Wang Y.-Y."/>
            <person name="Liu B."/>
            <person name="Zhang X.-Y."/>
            <person name="Zhou Q.-M."/>
            <person name="Zhang T."/>
            <person name="Li H."/>
            <person name="Yu Y.-F."/>
            <person name="Zhang X.-L."/>
            <person name="Hao X.-Y."/>
            <person name="Wang M."/>
            <person name="Wang L."/>
            <person name="Wei J.-C."/>
        </authorList>
    </citation>
    <scope>NUCLEOTIDE SEQUENCE [LARGE SCALE GENOMIC DNA]</scope>
    <source>
        <strain evidence="7">Z07020 / HMAS-L-300199</strain>
    </source>
</reference>
<accession>U1GTK6</accession>
<organism evidence="6 7">
    <name type="scientific">Endocarpon pusillum (strain Z07020 / HMAS-L-300199)</name>
    <name type="common">Lichen-forming fungus</name>
    <dbReference type="NCBI Taxonomy" id="1263415"/>
    <lineage>
        <taxon>Eukaryota</taxon>
        <taxon>Fungi</taxon>
        <taxon>Dikarya</taxon>
        <taxon>Ascomycota</taxon>
        <taxon>Pezizomycotina</taxon>
        <taxon>Eurotiomycetes</taxon>
        <taxon>Chaetothyriomycetidae</taxon>
        <taxon>Verrucariales</taxon>
        <taxon>Verrucariaceae</taxon>
        <taxon>Endocarpon</taxon>
    </lineage>
</organism>
<dbReference type="AlphaFoldDB" id="U1GTK6"/>